<name>A0A941JS98_9CHRO</name>
<dbReference type="Pfam" id="PF09619">
    <property type="entry name" value="YscW"/>
    <property type="match status" value="1"/>
</dbReference>
<dbReference type="InterPro" id="IPR005184">
    <property type="entry name" value="DUF306_Meta_HslJ"/>
</dbReference>
<dbReference type="Gene3D" id="2.40.128.270">
    <property type="match status" value="1"/>
</dbReference>
<protein>
    <submittedName>
        <fullName evidence="2">YbaY family lipoprotein</fullName>
    </submittedName>
</protein>
<dbReference type="PANTHER" id="PTHR38013:SF1">
    <property type="entry name" value="GLYCOPROTEIN_POLYSACCHARIDE METABOLISM"/>
    <property type="match status" value="1"/>
</dbReference>
<dbReference type="EMBL" id="JADQBC010000004">
    <property type="protein sequence ID" value="MBR8826512.1"/>
    <property type="molecule type" value="Genomic_DNA"/>
</dbReference>
<reference evidence="2" key="1">
    <citation type="submission" date="2021-02" db="EMBL/GenBank/DDBJ databases">
        <title>Metagenome analyses of Stigonema ocellatum DSM 106950, Chlorogloea purpurea SAG 13.99 and Gomphosphaeria aponina DSM 107014.</title>
        <authorList>
            <person name="Marter P."/>
            <person name="Huang S."/>
        </authorList>
    </citation>
    <scope>NUCLEOTIDE SEQUENCE</scope>
    <source>
        <strain evidence="2">JP213</strain>
    </source>
</reference>
<evidence type="ECO:0000313" key="2">
    <source>
        <dbReference type="EMBL" id="MBR8826512.1"/>
    </source>
</evidence>
<evidence type="ECO:0000259" key="1">
    <source>
        <dbReference type="Pfam" id="PF03724"/>
    </source>
</evidence>
<sequence>MKNKHLIFWISVMIISQLVGVKKVASVEAKIALDARETKTITNSNPTTKTSRNLAKMIKQIPNESNVETVTGTVAYRERIALPPNAVVKVKLLDISRADAPAIEISAQIITTAGKQVPIPFELIFNPSQIESNHAYAVRAEIFMADQLAFTTTKIYPVITQGNPQTVDLVLQKINKENLPNQLIGSEWLLTDLGGKGVIDNLQTTINFVDDNRIAGSGGCNNYFGSYKIDNNVLSVSGLGSTFKMCPAAVMNQESGYFQALQKAQNISIDGPYLFIEVDGLEQPLRFIRIME</sequence>
<dbReference type="InterPro" id="IPR053196">
    <property type="entry name" value="Lipoprotein_YbaY-like"/>
</dbReference>
<dbReference type="PANTHER" id="PTHR38013">
    <property type="entry name" value="GLYCOPROTEIN/POLYSACCHARIDE METABOLISM"/>
    <property type="match status" value="1"/>
</dbReference>
<dbReference type="InterPro" id="IPR039366">
    <property type="entry name" value="Pilotin"/>
</dbReference>
<dbReference type="InterPro" id="IPR038670">
    <property type="entry name" value="HslJ-like_sf"/>
</dbReference>
<evidence type="ECO:0000313" key="3">
    <source>
        <dbReference type="Proteomes" id="UP000767446"/>
    </source>
</evidence>
<organism evidence="2 3">
    <name type="scientific">Gomphosphaeria aponina SAG 52.96 = DSM 107014</name>
    <dbReference type="NCBI Taxonomy" id="1521640"/>
    <lineage>
        <taxon>Bacteria</taxon>
        <taxon>Bacillati</taxon>
        <taxon>Cyanobacteriota</taxon>
        <taxon>Cyanophyceae</taxon>
        <taxon>Oscillatoriophycideae</taxon>
        <taxon>Chroococcales</taxon>
        <taxon>Gomphosphaeriaceae</taxon>
        <taxon>Gomphosphaeria</taxon>
    </lineage>
</organism>
<dbReference type="Pfam" id="PF03724">
    <property type="entry name" value="META"/>
    <property type="match status" value="1"/>
</dbReference>
<keyword evidence="2" id="KW-0449">Lipoprotein</keyword>
<gene>
    <name evidence="2" type="ORF">DSM107014_01165</name>
</gene>
<accession>A0A941JS98</accession>
<feature type="domain" description="DUF306" evidence="1">
    <location>
        <begin position="181"/>
        <end position="277"/>
    </location>
</feature>
<dbReference type="AlphaFoldDB" id="A0A941JS98"/>
<dbReference type="Proteomes" id="UP000767446">
    <property type="component" value="Unassembled WGS sequence"/>
</dbReference>
<proteinExistence type="predicted"/>
<comment type="caution">
    <text evidence="2">The sequence shown here is derived from an EMBL/GenBank/DDBJ whole genome shotgun (WGS) entry which is preliminary data.</text>
</comment>